<reference evidence="2 3" key="1">
    <citation type="submission" date="2019-02" db="EMBL/GenBank/DDBJ databases">
        <authorList>
            <person name="Khodamoradi S."/>
            <person name="Hahnke R.L."/>
            <person name="Kaempfer P."/>
            <person name="Schumann P."/>
            <person name="Rohde M."/>
            <person name="Steinert M."/>
            <person name="Luzhetskyy A."/>
            <person name="Wink J."/>
            <person name="Ruckert C."/>
        </authorList>
    </citation>
    <scope>NUCLEOTIDE SEQUENCE [LARGE SCALE GENOMIC DNA]</scope>
    <source>
        <strain evidence="2 3">M2</strain>
        <plasmid evidence="3">phim2</plasmid>
    </source>
</reference>
<protein>
    <submittedName>
        <fullName evidence="2">Uncharacterized protein</fullName>
    </submittedName>
</protein>
<organism evidence="2 3">
    <name type="scientific">Streptomonospora litoralis</name>
    <dbReference type="NCBI Taxonomy" id="2498135"/>
    <lineage>
        <taxon>Bacteria</taxon>
        <taxon>Bacillati</taxon>
        <taxon>Actinomycetota</taxon>
        <taxon>Actinomycetes</taxon>
        <taxon>Streptosporangiales</taxon>
        <taxon>Nocardiopsidaceae</taxon>
        <taxon>Streptomonospora</taxon>
    </lineage>
</organism>
<feature type="region of interest" description="Disordered" evidence="1">
    <location>
        <begin position="1"/>
        <end position="70"/>
    </location>
</feature>
<name>A0A4P6Q7M5_9ACTN</name>
<geneLocation type="plasmid" evidence="3">
    <name>phim2</name>
</geneLocation>
<keyword evidence="2" id="KW-0614">Plasmid</keyword>
<feature type="compositionally biased region" description="Low complexity" evidence="1">
    <location>
        <begin position="1"/>
        <end position="24"/>
    </location>
</feature>
<dbReference type="Proteomes" id="UP000292235">
    <property type="component" value="Plasmid phiM2"/>
</dbReference>
<dbReference type="AlphaFoldDB" id="A0A4P6Q7M5"/>
<sequence precursor="true">MISVSSARTARSSRCAPPPASHGRGPARSRSRAAVHLRLPSVVEGGRGSTTTHGWKREAMSDTEDPAAPAVTYTPGGGTYPYTISGLRMTAPEAIAYLAQRGGHSLRDAGDAVALARVDACNAAQPTVDLVGDDEYRIDGPDGPTYPRELAAALLIEEYRRTEGEAARLLDEARDRATG</sequence>
<dbReference type="KEGG" id="strr:EKD16_25020"/>
<keyword evidence="3" id="KW-1185">Reference proteome</keyword>
<accession>A0A4P6Q7M5</accession>
<gene>
    <name evidence="2" type="ORF">EKD16_25020</name>
</gene>
<evidence type="ECO:0000313" key="2">
    <source>
        <dbReference type="EMBL" id="QBI56745.1"/>
    </source>
</evidence>
<evidence type="ECO:0000313" key="3">
    <source>
        <dbReference type="Proteomes" id="UP000292235"/>
    </source>
</evidence>
<dbReference type="EMBL" id="CP036456">
    <property type="protein sequence ID" value="QBI56745.1"/>
    <property type="molecule type" value="Genomic_DNA"/>
</dbReference>
<feature type="compositionally biased region" description="Basic residues" evidence="1">
    <location>
        <begin position="25"/>
        <end position="35"/>
    </location>
</feature>
<evidence type="ECO:0000256" key="1">
    <source>
        <dbReference type="SAM" id="MobiDB-lite"/>
    </source>
</evidence>
<proteinExistence type="predicted"/>